<dbReference type="GO" id="GO:0016787">
    <property type="term" value="F:hydrolase activity"/>
    <property type="evidence" value="ECO:0007669"/>
    <property type="project" value="UniProtKB-KW"/>
</dbReference>
<evidence type="ECO:0000313" key="5">
    <source>
        <dbReference type="EMBL" id="NEK23228.1"/>
    </source>
</evidence>
<dbReference type="Pfam" id="PF07167">
    <property type="entry name" value="PhaC_N"/>
    <property type="match status" value="1"/>
</dbReference>
<dbReference type="SUPFAM" id="SSF53474">
    <property type="entry name" value="alpha/beta-Hydrolases"/>
    <property type="match status" value="1"/>
</dbReference>
<dbReference type="PANTHER" id="PTHR36837:SF5">
    <property type="entry name" value="POLY-3-HYDROXYBUTYRATE SYNTHASE"/>
    <property type="match status" value="1"/>
</dbReference>
<evidence type="ECO:0000256" key="2">
    <source>
        <dbReference type="ARBA" id="ARBA00023315"/>
    </source>
</evidence>
<feature type="region of interest" description="Disordered" evidence="3">
    <location>
        <begin position="540"/>
        <end position="568"/>
    </location>
</feature>
<dbReference type="AlphaFoldDB" id="A0A6P0CDF6"/>
<evidence type="ECO:0000256" key="1">
    <source>
        <dbReference type="ARBA" id="ARBA00022679"/>
    </source>
</evidence>
<dbReference type="RefSeq" id="WP_164354152.1">
    <property type="nucleotide sequence ID" value="NZ_JAABNT010000007.1"/>
</dbReference>
<keyword evidence="2" id="KW-0012">Acyltransferase</keyword>
<accession>A0A6P0CDF6</accession>
<proteinExistence type="predicted"/>
<sequence>MTDEKKMSKNAKDIANSAAENTLALNPLMTLRAEDMFSAGTNMMRAMAAQPQAMMEQWMSFAKDTQSILTQSSDIAPDPKDRRFADTGWTNNPFSKGMMQAYLSWADKVTKTVEELDLPDKDAARARLVSSIVVDAMAPSNNFFINPSAMKTFFETGGKSAVNGVQNLIKDMTENQGLPSSVDTSKFKVGENLAVTPGDVVFRNEVIELVTYKPTTDKVYRRPLLVVPPQINKYYSIDMSPGKSMIEFLLANGIQPYCISWRNPTAENRDWGMSTYIEALDEACDAALEISGADSVNIMGSCSGGITLSTYAGWLAANGKSDKINQVILAVCVLDTMASTDNDMAALVTPETVKAAKLASQSRGVLDGQDMAKMFAWMRPNDLIWNYWVNNYLLGNAPPAFDVLYWNADTTRLPAGLHGDFLDMIFTNPFLADGPSKIGDVEIDMTKVNHPTYVIAGTTDHITPWKAVYETARLYGKDATFILSNSGHLQSLLNPPGNPKAWFMKGTAKAKDPEAWAEKAQKKEGSWWLDWADLLKKQSGNEIKAPKTPGSKKHPSLGAAPGTYVFED</sequence>
<keyword evidence="6" id="KW-1185">Reference proteome</keyword>
<evidence type="ECO:0000313" key="6">
    <source>
        <dbReference type="Proteomes" id="UP000468591"/>
    </source>
</evidence>
<keyword evidence="1" id="KW-0808">Transferase</keyword>
<evidence type="ECO:0000256" key="3">
    <source>
        <dbReference type="SAM" id="MobiDB-lite"/>
    </source>
</evidence>
<dbReference type="EMBL" id="JAABNT010000007">
    <property type="protein sequence ID" value="NEK23228.1"/>
    <property type="molecule type" value="Genomic_DNA"/>
</dbReference>
<dbReference type="InterPro" id="IPR029058">
    <property type="entry name" value="AB_hydrolase_fold"/>
</dbReference>
<dbReference type="InterPro" id="IPR051321">
    <property type="entry name" value="PHA/PHB_synthase"/>
</dbReference>
<name>A0A6P0CDF6_9RHOB</name>
<dbReference type="Proteomes" id="UP000468591">
    <property type="component" value="Unassembled WGS sequence"/>
</dbReference>
<dbReference type="Gene3D" id="3.40.50.1820">
    <property type="entry name" value="alpha/beta hydrolase"/>
    <property type="match status" value="1"/>
</dbReference>
<gene>
    <name evidence="5" type="ORF">GV827_12540</name>
</gene>
<organism evidence="5 6">
    <name type="scientific">Sulfitobacter sediminilitoris</name>
    <dbReference type="NCBI Taxonomy" id="2698830"/>
    <lineage>
        <taxon>Bacteria</taxon>
        <taxon>Pseudomonadati</taxon>
        <taxon>Pseudomonadota</taxon>
        <taxon>Alphaproteobacteria</taxon>
        <taxon>Rhodobacterales</taxon>
        <taxon>Roseobacteraceae</taxon>
        <taxon>Sulfitobacter</taxon>
    </lineage>
</organism>
<dbReference type="PANTHER" id="PTHR36837">
    <property type="entry name" value="POLY(3-HYDROXYALKANOATE) POLYMERASE SUBUNIT PHAC"/>
    <property type="match status" value="1"/>
</dbReference>
<dbReference type="GO" id="GO:0016746">
    <property type="term" value="F:acyltransferase activity"/>
    <property type="evidence" value="ECO:0007669"/>
    <property type="project" value="UniProtKB-KW"/>
</dbReference>
<dbReference type="GO" id="GO:0042619">
    <property type="term" value="P:poly-hydroxybutyrate biosynthetic process"/>
    <property type="evidence" value="ECO:0007669"/>
    <property type="project" value="InterPro"/>
</dbReference>
<reference evidence="5 6" key="1">
    <citation type="submission" date="2020-01" db="EMBL/GenBank/DDBJ databases">
        <title>Sulfitobacter sediminilitoris sp. nov., isolated from a tidal flat.</title>
        <authorList>
            <person name="Park S."/>
            <person name="Yoon J.-H."/>
        </authorList>
    </citation>
    <scope>NUCLEOTIDE SEQUENCE [LARGE SCALE GENOMIC DNA]</scope>
    <source>
        <strain evidence="5 6">JBTF-M27</strain>
    </source>
</reference>
<evidence type="ECO:0000259" key="4">
    <source>
        <dbReference type="Pfam" id="PF07167"/>
    </source>
</evidence>
<protein>
    <submittedName>
        <fullName evidence="5">Alpha/beta fold hydrolase</fullName>
    </submittedName>
</protein>
<dbReference type="InterPro" id="IPR010941">
    <property type="entry name" value="PhaC_N"/>
</dbReference>
<comment type="caution">
    <text evidence="5">The sequence shown here is derived from an EMBL/GenBank/DDBJ whole genome shotgun (WGS) entry which is preliminary data.</text>
</comment>
<keyword evidence="5" id="KW-0378">Hydrolase</keyword>
<feature type="domain" description="Poly-beta-hydroxybutyrate polymerase N-terminal" evidence="4">
    <location>
        <begin position="80"/>
        <end position="249"/>
    </location>
</feature>